<name>G5ICI3_9FIRM</name>
<dbReference type="GO" id="GO:0003676">
    <property type="term" value="F:nucleic acid binding"/>
    <property type="evidence" value="ECO:0007669"/>
    <property type="project" value="InterPro"/>
</dbReference>
<proteinExistence type="predicted"/>
<feature type="domain" description="HNH" evidence="1">
    <location>
        <begin position="59"/>
        <end position="108"/>
    </location>
</feature>
<dbReference type="Pfam" id="PF01844">
    <property type="entry name" value="HNH"/>
    <property type="match status" value="1"/>
</dbReference>
<comment type="caution">
    <text evidence="2">The sequence shown here is derived from an EMBL/GenBank/DDBJ whole genome shotgun (WGS) entry which is preliminary data.</text>
</comment>
<dbReference type="RefSeq" id="WP_006779195.1">
    <property type="nucleotide sequence ID" value="NZ_CP040506.1"/>
</dbReference>
<protein>
    <recommendedName>
        <fullName evidence="1">HNH domain-containing protein</fullName>
    </recommendedName>
</protein>
<dbReference type="Proteomes" id="UP000005384">
    <property type="component" value="Unassembled WGS sequence"/>
</dbReference>
<evidence type="ECO:0000313" key="3">
    <source>
        <dbReference type="Proteomes" id="UP000005384"/>
    </source>
</evidence>
<accession>G5ICI3</accession>
<dbReference type="HOGENOM" id="CLU_071576_3_1_9"/>
<dbReference type="Gene3D" id="1.10.30.50">
    <property type="match status" value="1"/>
</dbReference>
<organism evidence="2 3">
    <name type="scientific">Hungatella hathewayi WAL-18680</name>
    <dbReference type="NCBI Taxonomy" id="742737"/>
    <lineage>
        <taxon>Bacteria</taxon>
        <taxon>Bacillati</taxon>
        <taxon>Bacillota</taxon>
        <taxon>Clostridia</taxon>
        <taxon>Lachnospirales</taxon>
        <taxon>Lachnospiraceae</taxon>
        <taxon>Hungatella</taxon>
    </lineage>
</organism>
<dbReference type="OrthoDB" id="9802901at2"/>
<dbReference type="AlphaFoldDB" id="G5ICI3"/>
<evidence type="ECO:0000313" key="2">
    <source>
        <dbReference type="EMBL" id="EHI60833.1"/>
    </source>
</evidence>
<sequence length="218" mass="25732">MIKIKKRAKPQILRDNAQQWTSEYLTALQQKNPVPNHIKYRYQNSEIKDALEEETSGKCAYCESKFKHIAFGDIEHILPKNKNARPELYVEWTNLTLSCEVCNRINKNDYYNPFDPLINPIEDEPDKYLMALGPFIYQVPGERKGEISIAILDLNRSDLIERRKEKIENLLPLVDKWKKETNETYKKLLHSQIKKEADSDKEFSFVISSYLKLINFYN</sequence>
<gene>
    <name evidence="2" type="ORF">HMPREF9473_01210</name>
</gene>
<evidence type="ECO:0000259" key="1">
    <source>
        <dbReference type="Pfam" id="PF01844"/>
    </source>
</evidence>
<keyword evidence="3" id="KW-1185">Reference proteome</keyword>
<dbReference type="InterPro" id="IPR002711">
    <property type="entry name" value="HNH"/>
</dbReference>
<dbReference type="GO" id="GO:0008270">
    <property type="term" value="F:zinc ion binding"/>
    <property type="evidence" value="ECO:0007669"/>
    <property type="project" value="InterPro"/>
</dbReference>
<dbReference type="InterPro" id="IPR003615">
    <property type="entry name" value="HNH_nuc"/>
</dbReference>
<reference evidence="2 3" key="1">
    <citation type="submission" date="2011-08" db="EMBL/GenBank/DDBJ databases">
        <title>The Genome Sequence of Clostridium hathewayi WAL-18680.</title>
        <authorList>
            <consortium name="The Broad Institute Genome Sequencing Platform"/>
            <person name="Earl A."/>
            <person name="Ward D."/>
            <person name="Feldgarden M."/>
            <person name="Gevers D."/>
            <person name="Finegold S.M."/>
            <person name="Summanen P.H."/>
            <person name="Molitoris D.R."/>
            <person name="Song M."/>
            <person name="Daigneault M."/>
            <person name="Allen-Vercoe E."/>
            <person name="Young S.K."/>
            <person name="Zeng Q."/>
            <person name="Gargeya S."/>
            <person name="Fitzgerald M."/>
            <person name="Haas B."/>
            <person name="Abouelleil A."/>
            <person name="Alvarado L."/>
            <person name="Arachchi H.M."/>
            <person name="Berlin A."/>
            <person name="Brown A."/>
            <person name="Chapman S.B."/>
            <person name="Chen Z."/>
            <person name="Dunbar C."/>
            <person name="Freedman E."/>
            <person name="Gearin G."/>
            <person name="Gellesch M."/>
            <person name="Goldberg J."/>
            <person name="Griggs A."/>
            <person name="Gujja S."/>
            <person name="Heiman D."/>
            <person name="Howarth C."/>
            <person name="Larson L."/>
            <person name="Lui A."/>
            <person name="MacDonald P.J.P."/>
            <person name="Montmayeur A."/>
            <person name="Murphy C."/>
            <person name="Neiman D."/>
            <person name="Pearson M."/>
            <person name="Priest M."/>
            <person name="Roberts A."/>
            <person name="Saif S."/>
            <person name="Shea T."/>
            <person name="Shenoy N."/>
            <person name="Sisk P."/>
            <person name="Stolte C."/>
            <person name="Sykes S."/>
            <person name="Wortman J."/>
            <person name="Nusbaum C."/>
            <person name="Birren B."/>
        </authorList>
    </citation>
    <scope>NUCLEOTIDE SEQUENCE [LARGE SCALE GENOMIC DNA]</scope>
    <source>
        <strain evidence="2 3">WAL-18680</strain>
    </source>
</reference>
<dbReference type="GO" id="GO:0004519">
    <property type="term" value="F:endonuclease activity"/>
    <property type="evidence" value="ECO:0007669"/>
    <property type="project" value="InterPro"/>
</dbReference>
<dbReference type="CDD" id="cd00085">
    <property type="entry name" value="HNHc"/>
    <property type="match status" value="1"/>
</dbReference>
<dbReference type="EMBL" id="ADLN01000011">
    <property type="protein sequence ID" value="EHI60833.1"/>
    <property type="molecule type" value="Genomic_DNA"/>
</dbReference>